<name>A0AAD5DVY3_9CHLO</name>
<accession>A0AAD5DVY3</accession>
<proteinExistence type="predicted"/>
<dbReference type="PANTHER" id="PTHR31871:SF1">
    <property type="entry name" value="HISTIDINE-TRNA LIGASE"/>
    <property type="match status" value="1"/>
</dbReference>
<dbReference type="EMBL" id="JADXDR010000037">
    <property type="protein sequence ID" value="KAI7843533.1"/>
    <property type="molecule type" value="Genomic_DNA"/>
</dbReference>
<dbReference type="AlphaFoldDB" id="A0AAD5DVY3"/>
<dbReference type="NCBIfam" id="TIGR01589">
    <property type="entry name" value="A_thal_3526"/>
    <property type="match status" value="1"/>
</dbReference>
<organism evidence="1 2">
    <name type="scientific">Chlorella ohadii</name>
    <dbReference type="NCBI Taxonomy" id="2649997"/>
    <lineage>
        <taxon>Eukaryota</taxon>
        <taxon>Viridiplantae</taxon>
        <taxon>Chlorophyta</taxon>
        <taxon>core chlorophytes</taxon>
        <taxon>Trebouxiophyceae</taxon>
        <taxon>Chlorellales</taxon>
        <taxon>Chlorellaceae</taxon>
        <taxon>Chlorella clade</taxon>
        <taxon>Chlorella</taxon>
    </lineage>
</organism>
<gene>
    <name evidence="1" type="ORF">COHA_002775</name>
</gene>
<dbReference type="PANTHER" id="PTHR31871">
    <property type="entry name" value="OS02G0137100 PROTEIN"/>
    <property type="match status" value="1"/>
</dbReference>
<sequence>MCCPTIYGSRPMPEQPRQVTPQDVEQVHMALERCIGRGMSKMESVQLLARLGVPPKFAAIVWERLEAENPEFFAAYNAQLEATAQMERCTL</sequence>
<reference evidence="1" key="1">
    <citation type="submission" date="2020-11" db="EMBL/GenBank/DDBJ databases">
        <title>Chlorella ohadii genome sequencing and assembly.</title>
        <authorList>
            <person name="Murik O."/>
            <person name="Treves H."/>
            <person name="Kedem I."/>
            <person name="Shotland Y."/>
            <person name="Kaplan A."/>
        </authorList>
    </citation>
    <scope>NUCLEOTIDE SEQUENCE</scope>
    <source>
        <strain evidence="1">1</strain>
    </source>
</reference>
<comment type="caution">
    <text evidence="1">The sequence shown here is derived from an EMBL/GenBank/DDBJ whole genome shotgun (WGS) entry which is preliminary data.</text>
</comment>
<evidence type="ECO:0000313" key="1">
    <source>
        <dbReference type="EMBL" id="KAI7843533.1"/>
    </source>
</evidence>
<protein>
    <submittedName>
        <fullName evidence="1">Uncharacterized protein</fullName>
    </submittedName>
</protein>
<keyword evidence="2" id="KW-1185">Reference proteome</keyword>
<dbReference type="Pfam" id="PF09713">
    <property type="entry name" value="A_thal_3526"/>
    <property type="match status" value="1"/>
</dbReference>
<evidence type="ECO:0000313" key="2">
    <source>
        <dbReference type="Proteomes" id="UP001205105"/>
    </source>
</evidence>
<dbReference type="InterPro" id="IPR006476">
    <property type="entry name" value="CHP01589_pln"/>
</dbReference>
<dbReference type="Proteomes" id="UP001205105">
    <property type="component" value="Unassembled WGS sequence"/>
</dbReference>